<feature type="transmembrane region" description="Helical" evidence="2">
    <location>
        <begin position="7"/>
        <end position="25"/>
    </location>
</feature>
<evidence type="ECO:0000256" key="2">
    <source>
        <dbReference type="SAM" id="Phobius"/>
    </source>
</evidence>
<sequence length="93" mass="10182">MSRGGITVTAILLAILVATIWWAWQGWTAHADVQMSIHGYIALGLGVFFSLLIGFGLMALTFYSSRRGYDDLPQAKDKPEPPVGEDQATRNIS</sequence>
<accession>A0A4U6BTT3</accession>
<dbReference type="Proteomes" id="UP000034832">
    <property type="component" value="Unassembled WGS sequence"/>
</dbReference>
<name>A0A4U6BTT3_9BRAD</name>
<evidence type="ECO:0000313" key="4">
    <source>
        <dbReference type="Proteomes" id="UP000034832"/>
    </source>
</evidence>
<keyword evidence="2" id="KW-0472">Membrane</keyword>
<dbReference type="EMBL" id="LBIA02000001">
    <property type="protein sequence ID" value="TKT74032.1"/>
    <property type="molecule type" value="Genomic_DNA"/>
</dbReference>
<dbReference type="STRING" id="211460.YH63_02830"/>
<gene>
    <name evidence="3" type="ORF">YH63_016185</name>
</gene>
<dbReference type="OrthoDB" id="7632567at2"/>
<keyword evidence="2" id="KW-0812">Transmembrane</keyword>
<dbReference type="AlphaFoldDB" id="A0A4U6BTT3"/>
<keyword evidence="4" id="KW-1185">Reference proteome</keyword>
<proteinExistence type="predicted"/>
<feature type="region of interest" description="Disordered" evidence="1">
    <location>
        <begin position="72"/>
        <end position="93"/>
    </location>
</feature>
<evidence type="ECO:0000256" key="1">
    <source>
        <dbReference type="SAM" id="MobiDB-lite"/>
    </source>
</evidence>
<keyword evidence="2" id="KW-1133">Transmembrane helix</keyword>
<organism evidence="3 4">
    <name type="scientific">Afipia massiliensis</name>
    <dbReference type="NCBI Taxonomy" id="211460"/>
    <lineage>
        <taxon>Bacteria</taxon>
        <taxon>Pseudomonadati</taxon>
        <taxon>Pseudomonadota</taxon>
        <taxon>Alphaproteobacteria</taxon>
        <taxon>Hyphomicrobiales</taxon>
        <taxon>Nitrobacteraceae</taxon>
        <taxon>Afipia</taxon>
    </lineage>
</organism>
<protein>
    <submittedName>
        <fullName evidence="3">Uncharacterized protein</fullName>
    </submittedName>
</protein>
<reference evidence="3" key="1">
    <citation type="submission" date="2019-04" db="EMBL/GenBank/DDBJ databases">
        <title>Whole genome sequencing of cave bacteria.</title>
        <authorList>
            <person name="Gan H.M."/>
            <person name="Barton H."/>
            <person name="Savka M.A."/>
        </authorList>
    </citation>
    <scope>NUCLEOTIDE SEQUENCE [LARGE SCALE GENOMIC DNA]</scope>
    <source>
        <strain evidence="3">LC387</strain>
    </source>
</reference>
<evidence type="ECO:0000313" key="3">
    <source>
        <dbReference type="EMBL" id="TKT74032.1"/>
    </source>
</evidence>
<feature type="transmembrane region" description="Helical" evidence="2">
    <location>
        <begin position="37"/>
        <end position="63"/>
    </location>
</feature>
<comment type="caution">
    <text evidence="3">The sequence shown here is derived from an EMBL/GenBank/DDBJ whole genome shotgun (WGS) entry which is preliminary data.</text>
</comment>